<dbReference type="RefSeq" id="WP_204695107.1">
    <property type="nucleotide sequence ID" value="NZ_JAFBEC010000001.1"/>
</dbReference>
<reference evidence="3 4" key="1">
    <citation type="submission" date="2021-01" db="EMBL/GenBank/DDBJ databases">
        <title>Genomic Encyclopedia of Type Strains, Phase IV (KMG-IV): sequencing the most valuable type-strain genomes for metagenomic binning, comparative biology and taxonomic classification.</title>
        <authorList>
            <person name="Goeker M."/>
        </authorList>
    </citation>
    <scope>NUCLEOTIDE SEQUENCE [LARGE SCALE GENOMIC DNA]</scope>
    <source>
        <strain evidence="3 4">DSM 25540</strain>
    </source>
</reference>
<comment type="caution">
    <text evidence="3">The sequence shown here is derived from an EMBL/GenBank/DDBJ whole genome shotgun (WGS) entry which is preliminary data.</text>
</comment>
<keyword evidence="1" id="KW-0812">Transmembrane</keyword>
<accession>A0ABS2P6B5</accession>
<evidence type="ECO:0000313" key="3">
    <source>
        <dbReference type="EMBL" id="MBM7630945.1"/>
    </source>
</evidence>
<keyword evidence="4" id="KW-1185">Reference proteome</keyword>
<dbReference type="EMBL" id="JAFBEC010000001">
    <property type="protein sequence ID" value="MBM7630945.1"/>
    <property type="molecule type" value="Genomic_DNA"/>
</dbReference>
<keyword evidence="1" id="KW-0472">Membrane</keyword>
<evidence type="ECO:0000313" key="4">
    <source>
        <dbReference type="Proteomes" id="UP000741863"/>
    </source>
</evidence>
<feature type="transmembrane region" description="Helical" evidence="1">
    <location>
        <begin position="37"/>
        <end position="57"/>
    </location>
</feature>
<name>A0ABS2P6B5_9BACL</name>
<dbReference type="Proteomes" id="UP000741863">
    <property type="component" value="Unassembled WGS sequence"/>
</dbReference>
<feature type="signal peptide" evidence="2">
    <location>
        <begin position="1"/>
        <end position="23"/>
    </location>
</feature>
<evidence type="ECO:0000256" key="2">
    <source>
        <dbReference type="SAM" id="SignalP"/>
    </source>
</evidence>
<gene>
    <name evidence="3" type="ORF">JOD17_000036</name>
</gene>
<evidence type="ECO:0000256" key="1">
    <source>
        <dbReference type="SAM" id="Phobius"/>
    </source>
</evidence>
<keyword evidence="2" id="KW-0732">Signal</keyword>
<sequence length="66" mass="7184">MKRKTHSALFLMLLAFIVTYVVASASARFGIDPTTGVASLLIICTGYYLTTVLNKVFGNTVKLIND</sequence>
<feature type="chain" id="PRO_5046738162" evidence="2">
    <location>
        <begin position="24"/>
        <end position="66"/>
    </location>
</feature>
<keyword evidence="1" id="KW-1133">Transmembrane helix</keyword>
<protein>
    <submittedName>
        <fullName evidence="3">Uncharacterized protein</fullName>
    </submittedName>
</protein>
<organism evidence="3 4">
    <name type="scientific">Geomicrobium sediminis</name>
    <dbReference type="NCBI Taxonomy" id="1347788"/>
    <lineage>
        <taxon>Bacteria</taxon>
        <taxon>Bacillati</taxon>
        <taxon>Bacillota</taxon>
        <taxon>Bacilli</taxon>
        <taxon>Bacillales</taxon>
        <taxon>Geomicrobium</taxon>
    </lineage>
</organism>
<proteinExistence type="predicted"/>